<dbReference type="InterPro" id="IPR036641">
    <property type="entry name" value="HPT_dom_sf"/>
</dbReference>
<feature type="non-terminal residue" evidence="4">
    <location>
        <position position="1"/>
    </location>
</feature>
<comment type="caution">
    <text evidence="4">The sequence shown here is derived from an EMBL/GenBank/DDBJ whole genome shotgun (WGS) entry which is preliminary data.</text>
</comment>
<dbReference type="SUPFAM" id="SSF47226">
    <property type="entry name" value="Histidine-containing phosphotransfer domain, HPT domain"/>
    <property type="match status" value="1"/>
</dbReference>
<evidence type="ECO:0000256" key="1">
    <source>
        <dbReference type="ARBA" id="ARBA00023012"/>
    </source>
</evidence>
<dbReference type="Gene3D" id="1.20.120.160">
    <property type="entry name" value="HPT domain"/>
    <property type="match status" value="1"/>
</dbReference>
<accession>A0ABV0HB48</accession>
<evidence type="ECO:0000259" key="3">
    <source>
        <dbReference type="PROSITE" id="PS50894"/>
    </source>
</evidence>
<keyword evidence="5" id="KW-1185">Reference proteome</keyword>
<evidence type="ECO:0000313" key="5">
    <source>
        <dbReference type="Proteomes" id="UP001438292"/>
    </source>
</evidence>
<feature type="domain" description="HPt" evidence="3">
    <location>
        <begin position="71"/>
        <end position="151"/>
    </location>
</feature>
<organism evidence="4 5">
    <name type="scientific">Chromobacterium piscinae</name>
    <dbReference type="NCBI Taxonomy" id="686831"/>
    <lineage>
        <taxon>Bacteria</taxon>
        <taxon>Pseudomonadati</taxon>
        <taxon>Pseudomonadota</taxon>
        <taxon>Betaproteobacteria</taxon>
        <taxon>Neisseriales</taxon>
        <taxon>Chromobacteriaceae</taxon>
        <taxon>Chromobacterium</taxon>
    </lineage>
</organism>
<proteinExistence type="predicted"/>
<name>A0ABV0HB48_9NEIS</name>
<feature type="non-terminal residue" evidence="4">
    <location>
        <position position="151"/>
    </location>
</feature>
<gene>
    <name evidence="4" type="ORF">ABH309_22015</name>
</gene>
<protein>
    <submittedName>
        <fullName evidence="4">Hpt domain-containing protein</fullName>
    </submittedName>
</protein>
<evidence type="ECO:0000313" key="4">
    <source>
        <dbReference type="EMBL" id="MEO3957121.1"/>
    </source>
</evidence>
<keyword evidence="1" id="KW-0902">Two-component regulatory system</keyword>
<dbReference type="RefSeq" id="WP_347788080.1">
    <property type="nucleotide sequence ID" value="NZ_JBDQQU010000301.1"/>
</dbReference>
<sequence length="151" mass="16930">LLRRRDRQRQRAAMRVLCSADAQLLSLPLQANERVLIKPVQLGDLAALLAHFDRDPLAALDDNLRQLAQQSEKFLARLSRTLRDALNNDVARITAARAAGDWPQLAEAAHRMKGSWLLIGLEQGAELSQRLADRAKAQQDAPDEWDLLLLL</sequence>
<dbReference type="PROSITE" id="PS50894">
    <property type="entry name" value="HPT"/>
    <property type="match status" value="1"/>
</dbReference>
<reference evidence="4 5" key="1">
    <citation type="submission" date="2024-05" db="EMBL/GenBank/DDBJ databases">
        <authorList>
            <person name="De Oliveira J.P."/>
            <person name="Noriler S.A."/>
            <person name="De Oliveira A.G."/>
            <person name="Sipoli D.S."/>
        </authorList>
    </citation>
    <scope>NUCLEOTIDE SEQUENCE [LARGE SCALE GENOMIC DNA]</scope>
    <source>
        <strain evidence="4 5">LABIM186</strain>
    </source>
</reference>
<evidence type="ECO:0000256" key="2">
    <source>
        <dbReference type="PROSITE-ProRule" id="PRU00110"/>
    </source>
</evidence>
<dbReference type="EMBL" id="JBDQQU010000301">
    <property type="protein sequence ID" value="MEO3957121.1"/>
    <property type="molecule type" value="Genomic_DNA"/>
</dbReference>
<dbReference type="Pfam" id="PF01627">
    <property type="entry name" value="Hpt"/>
    <property type="match status" value="1"/>
</dbReference>
<dbReference type="InterPro" id="IPR008207">
    <property type="entry name" value="Sig_transdc_His_kin_Hpt_dom"/>
</dbReference>
<keyword evidence="2" id="KW-0597">Phosphoprotein</keyword>
<dbReference type="Proteomes" id="UP001438292">
    <property type="component" value="Unassembled WGS sequence"/>
</dbReference>
<feature type="modified residue" description="Phosphohistidine" evidence="2">
    <location>
        <position position="110"/>
    </location>
</feature>